<evidence type="ECO:0000313" key="2">
    <source>
        <dbReference type="Proteomes" id="UP001186974"/>
    </source>
</evidence>
<dbReference type="Proteomes" id="UP001186974">
    <property type="component" value="Unassembled WGS sequence"/>
</dbReference>
<dbReference type="EMBL" id="JAWDJW010002587">
    <property type="protein sequence ID" value="KAK3077704.1"/>
    <property type="molecule type" value="Genomic_DNA"/>
</dbReference>
<evidence type="ECO:0000313" key="1">
    <source>
        <dbReference type="EMBL" id="KAK3077704.1"/>
    </source>
</evidence>
<reference evidence="1" key="1">
    <citation type="submission" date="2024-09" db="EMBL/GenBank/DDBJ databases">
        <title>Black Yeasts Isolated from many extreme environments.</title>
        <authorList>
            <person name="Coleine C."/>
            <person name="Stajich J.E."/>
            <person name="Selbmann L."/>
        </authorList>
    </citation>
    <scope>NUCLEOTIDE SEQUENCE</scope>
    <source>
        <strain evidence="1">CCFEE 5737</strain>
    </source>
</reference>
<sequence length="279" mass="29332">MTDYNTTARFEPDTSRLYHLAAISTASRDREVSDTMSISPVPLSARGAGQQHDNETTFLTSPNLASSPNRLTSSFDNEASDADSDAAMDVDAPYNPHHTLTTSATAVSATDGKTTDQAASHEAEDGEIKRLRIAERMTWAEIARILNAERIRGGGEPRMTEAGVYARFIRSSAGTGSVEDVGEGKGGVKTSTPAKRPLSLGNAGAGSSQFVGTPIVPSISPTASGATGEWTARQDELLLAAFEEVQAGLWEQVAKKLNLVGGGKRSGAECAGRYADIGK</sequence>
<proteinExistence type="predicted"/>
<name>A0ACC3DM72_9PEZI</name>
<protein>
    <submittedName>
        <fullName evidence="1">Uncharacterized protein</fullName>
    </submittedName>
</protein>
<comment type="caution">
    <text evidence="1">The sequence shown here is derived from an EMBL/GenBank/DDBJ whole genome shotgun (WGS) entry which is preliminary data.</text>
</comment>
<gene>
    <name evidence="1" type="ORF">LTS18_009527</name>
</gene>
<accession>A0ACC3DM72</accession>
<keyword evidence="2" id="KW-1185">Reference proteome</keyword>
<organism evidence="1 2">
    <name type="scientific">Coniosporium uncinatum</name>
    <dbReference type="NCBI Taxonomy" id="93489"/>
    <lineage>
        <taxon>Eukaryota</taxon>
        <taxon>Fungi</taxon>
        <taxon>Dikarya</taxon>
        <taxon>Ascomycota</taxon>
        <taxon>Pezizomycotina</taxon>
        <taxon>Dothideomycetes</taxon>
        <taxon>Dothideomycetes incertae sedis</taxon>
        <taxon>Coniosporium</taxon>
    </lineage>
</organism>